<sequence length="164" mass="17811">MTITEAEQKSRVAEAERRVADANRRVTACRISERRAEEVANAERHAAEAEQRAAEAERRANASAPARSIVAPPKPAQQITAPAPTLAQRHTPKRIPVMTANQKLLFQSVATTTARLAAARQSLEDSRNLARAGFASDVVFALHVEAGAFNAWLKASEAFQACRD</sequence>
<reference evidence="2 3" key="1">
    <citation type="submission" date="2019-06" db="EMBL/GenBank/DDBJ databases">
        <title>Whole genome shotgun sequence of Nitrobacter winogradskyi NBRC 14297.</title>
        <authorList>
            <person name="Hosoyama A."/>
            <person name="Uohara A."/>
            <person name="Ohji S."/>
            <person name="Ichikawa N."/>
        </authorList>
    </citation>
    <scope>NUCLEOTIDE SEQUENCE [LARGE SCALE GENOMIC DNA]</scope>
    <source>
        <strain evidence="2 3">NBRC 14297</strain>
    </source>
</reference>
<protein>
    <submittedName>
        <fullName evidence="2">Uncharacterized protein</fullName>
    </submittedName>
</protein>
<organism evidence="2 3">
    <name type="scientific">Nitrobacter winogradskyi</name>
    <name type="common">Nitrobacter agilis</name>
    <dbReference type="NCBI Taxonomy" id="913"/>
    <lineage>
        <taxon>Bacteria</taxon>
        <taxon>Pseudomonadati</taxon>
        <taxon>Pseudomonadota</taxon>
        <taxon>Alphaproteobacteria</taxon>
        <taxon>Hyphomicrobiales</taxon>
        <taxon>Nitrobacteraceae</taxon>
        <taxon>Nitrobacter</taxon>
    </lineage>
</organism>
<feature type="compositionally biased region" description="Basic and acidic residues" evidence="1">
    <location>
        <begin position="31"/>
        <end position="60"/>
    </location>
</feature>
<feature type="compositionally biased region" description="Basic and acidic residues" evidence="1">
    <location>
        <begin position="1"/>
        <end position="24"/>
    </location>
</feature>
<accession>A0A4Y3WC42</accession>
<comment type="caution">
    <text evidence="2">The sequence shown here is derived from an EMBL/GenBank/DDBJ whole genome shotgun (WGS) entry which is preliminary data.</text>
</comment>
<name>A0A4Y3WC42_NITWI</name>
<evidence type="ECO:0000313" key="2">
    <source>
        <dbReference type="EMBL" id="GEC16493.1"/>
    </source>
</evidence>
<dbReference type="RefSeq" id="WP_141384115.1">
    <property type="nucleotide sequence ID" value="NZ_BJNF01000067.1"/>
</dbReference>
<evidence type="ECO:0000256" key="1">
    <source>
        <dbReference type="SAM" id="MobiDB-lite"/>
    </source>
</evidence>
<gene>
    <name evidence="2" type="ORF">NWI01_23850</name>
</gene>
<feature type="region of interest" description="Disordered" evidence="1">
    <location>
        <begin position="1"/>
        <end position="91"/>
    </location>
</feature>
<evidence type="ECO:0000313" key="3">
    <source>
        <dbReference type="Proteomes" id="UP000318825"/>
    </source>
</evidence>
<dbReference type="AlphaFoldDB" id="A0A4Y3WC42"/>
<dbReference type="EMBL" id="BJNF01000067">
    <property type="protein sequence ID" value="GEC16493.1"/>
    <property type="molecule type" value="Genomic_DNA"/>
</dbReference>
<dbReference type="Proteomes" id="UP000318825">
    <property type="component" value="Unassembled WGS sequence"/>
</dbReference>
<proteinExistence type="predicted"/>